<keyword evidence="1" id="KW-1133">Transmembrane helix</keyword>
<sequence length="254" mass="25534">MTGRAQLRAALAVEGLKFRRARPAQVTTAFLVAGVTALCVLTVHPPAGGSSLTAAKAQSIGGEGGWAGLFTAADTIIAVAGLLGFGVIIGWVFGREFTDGTVNGICAAPVSRAAVASAKLVILTAWAVATAVGLAAALVGAGLILDESGEPDLRTRVGKFLLVAVLTAALALPCACVATLARGYLPAVAAIIAVVVLAQMAVLTGIGGWFPFSLPGLWAADTGAVPAGRLLLVLPIPVIGAALTVRLWQRLVSR</sequence>
<feature type="transmembrane region" description="Helical" evidence="1">
    <location>
        <begin position="26"/>
        <end position="47"/>
    </location>
</feature>
<keyword evidence="1" id="KW-0472">Membrane</keyword>
<evidence type="ECO:0000313" key="3">
    <source>
        <dbReference type="Proteomes" id="UP000186108"/>
    </source>
</evidence>
<evidence type="ECO:0000256" key="1">
    <source>
        <dbReference type="SAM" id="Phobius"/>
    </source>
</evidence>
<dbReference type="RefSeq" id="WP_065491368.1">
    <property type="nucleotide sequence ID" value="NZ_CP009111.1"/>
</dbReference>
<dbReference type="Pfam" id="PF12730">
    <property type="entry name" value="ABC2_membrane_4"/>
    <property type="match status" value="1"/>
</dbReference>
<protein>
    <recommendedName>
        <fullName evidence="4">ABC transporter permease</fullName>
    </recommendedName>
</protein>
<feature type="transmembrane region" description="Helical" evidence="1">
    <location>
        <begin position="67"/>
        <end position="93"/>
    </location>
</feature>
<reference evidence="2 3" key="1">
    <citation type="submission" date="2014-07" db="EMBL/GenBank/DDBJ databases">
        <authorList>
            <person name="Zhang J.E."/>
            <person name="Yang H."/>
            <person name="Guo J."/>
            <person name="Deng Z."/>
            <person name="Luo H."/>
            <person name="Luo M."/>
            <person name="Zhao B."/>
        </authorList>
    </citation>
    <scope>NUCLEOTIDE SEQUENCE [LARGE SCALE GENOMIC DNA]</scope>
    <source>
        <strain evidence="2 3">1CP</strain>
    </source>
</reference>
<proteinExistence type="predicted"/>
<dbReference type="Proteomes" id="UP000186108">
    <property type="component" value="Chromosome"/>
</dbReference>
<dbReference type="AlphaFoldDB" id="A0A1B1K7V4"/>
<dbReference type="EMBL" id="CP009111">
    <property type="protein sequence ID" value="ANS28687.1"/>
    <property type="molecule type" value="Genomic_DNA"/>
</dbReference>
<evidence type="ECO:0000313" key="2">
    <source>
        <dbReference type="EMBL" id="ANS28687.1"/>
    </source>
</evidence>
<name>A0A1B1K7V4_RHOOP</name>
<feature type="transmembrane region" description="Helical" evidence="1">
    <location>
        <begin position="187"/>
        <end position="210"/>
    </location>
</feature>
<feature type="transmembrane region" description="Helical" evidence="1">
    <location>
        <begin position="157"/>
        <end position="180"/>
    </location>
</feature>
<gene>
    <name evidence="2" type="ORF">R1CP_20025</name>
</gene>
<accession>A0A1B1K7V4</accession>
<organism evidence="2 3">
    <name type="scientific">Rhodococcus opacus</name>
    <name type="common">Nocardia opaca</name>
    <dbReference type="NCBI Taxonomy" id="37919"/>
    <lineage>
        <taxon>Bacteria</taxon>
        <taxon>Bacillati</taxon>
        <taxon>Actinomycetota</taxon>
        <taxon>Actinomycetes</taxon>
        <taxon>Mycobacteriales</taxon>
        <taxon>Nocardiaceae</taxon>
        <taxon>Rhodococcus</taxon>
    </lineage>
</organism>
<feature type="transmembrane region" description="Helical" evidence="1">
    <location>
        <begin position="120"/>
        <end position="145"/>
    </location>
</feature>
<evidence type="ECO:0008006" key="4">
    <source>
        <dbReference type="Google" id="ProtNLM"/>
    </source>
</evidence>
<feature type="transmembrane region" description="Helical" evidence="1">
    <location>
        <begin position="230"/>
        <end position="248"/>
    </location>
</feature>
<keyword evidence="1" id="KW-0812">Transmembrane</keyword>